<dbReference type="AlphaFoldDB" id="A0A6G6W9I0"/>
<dbReference type="InterPro" id="IPR025966">
    <property type="entry name" value="OppC_N"/>
</dbReference>
<accession>A0A6G6W9I0</accession>
<dbReference type="PANTHER" id="PTHR43386">
    <property type="entry name" value="OLIGOPEPTIDE TRANSPORT SYSTEM PERMEASE PROTEIN APPC"/>
    <property type="match status" value="1"/>
</dbReference>
<feature type="transmembrane region" description="Helical" evidence="7">
    <location>
        <begin position="275"/>
        <end position="297"/>
    </location>
</feature>
<feature type="compositionally biased region" description="Basic residues" evidence="8">
    <location>
        <begin position="319"/>
        <end position="328"/>
    </location>
</feature>
<dbReference type="SUPFAM" id="SSF161098">
    <property type="entry name" value="MetI-like"/>
    <property type="match status" value="1"/>
</dbReference>
<protein>
    <submittedName>
        <fullName evidence="10">ABC transporter permease</fullName>
    </submittedName>
</protein>
<keyword evidence="4 7" id="KW-0812">Transmembrane</keyword>
<keyword evidence="3" id="KW-1003">Cell membrane</keyword>
<dbReference type="Gene3D" id="1.10.3720.10">
    <property type="entry name" value="MetI-like"/>
    <property type="match status" value="1"/>
</dbReference>
<dbReference type="PANTHER" id="PTHR43386:SF1">
    <property type="entry name" value="D,D-DIPEPTIDE TRANSPORT SYSTEM PERMEASE PROTEIN DDPC-RELATED"/>
    <property type="match status" value="1"/>
</dbReference>
<reference evidence="10 11" key="1">
    <citation type="submission" date="2020-02" db="EMBL/GenBank/DDBJ databases">
        <title>Full genome sequence of Nocardioides sp. R-3366.</title>
        <authorList>
            <person name="Im W.-T."/>
        </authorList>
    </citation>
    <scope>NUCLEOTIDE SEQUENCE [LARGE SCALE GENOMIC DNA]</scope>
    <source>
        <strain evidence="10 11">R-3366</strain>
    </source>
</reference>
<feature type="transmembrane region" description="Helical" evidence="7">
    <location>
        <begin position="220"/>
        <end position="242"/>
    </location>
</feature>
<evidence type="ECO:0000313" key="10">
    <source>
        <dbReference type="EMBL" id="QIG41998.1"/>
    </source>
</evidence>
<evidence type="ECO:0000256" key="6">
    <source>
        <dbReference type="ARBA" id="ARBA00023136"/>
    </source>
</evidence>
<evidence type="ECO:0000256" key="5">
    <source>
        <dbReference type="ARBA" id="ARBA00022989"/>
    </source>
</evidence>
<gene>
    <name evidence="10" type="ORF">G5V58_03700</name>
</gene>
<dbReference type="GO" id="GO:0005886">
    <property type="term" value="C:plasma membrane"/>
    <property type="evidence" value="ECO:0007669"/>
    <property type="project" value="UniProtKB-SubCell"/>
</dbReference>
<dbReference type="CDD" id="cd06261">
    <property type="entry name" value="TM_PBP2"/>
    <property type="match status" value="1"/>
</dbReference>
<proteinExistence type="inferred from homology"/>
<keyword evidence="6 7" id="KW-0472">Membrane</keyword>
<evidence type="ECO:0000256" key="1">
    <source>
        <dbReference type="ARBA" id="ARBA00004651"/>
    </source>
</evidence>
<evidence type="ECO:0000313" key="11">
    <source>
        <dbReference type="Proteomes" id="UP000502996"/>
    </source>
</evidence>
<evidence type="ECO:0000256" key="8">
    <source>
        <dbReference type="SAM" id="MobiDB-lite"/>
    </source>
</evidence>
<evidence type="ECO:0000259" key="9">
    <source>
        <dbReference type="PROSITE" id="PS50928"/>
    </source>
</evidence>
<dbReference type="InterPro" id="IPR035906">
    <property type="entry name" value="MetI-like_sf"/>
</dbReference>
<keyword evidence="2 7" id="KW-0813">Transport</keyword>
<dbReference type="Pfam" id="PF00528">
    <property type="entry name" value="BPD_transp_1"/>
    <property type="match status" value="1"/>
</dbReference>
<dbReference type="InterPro" id="IPR000515">
    <property type="entry name" value="MetI-like"/>
</dbReference>
<organism evidence="10 11">
    <name type="scientific">Nocardioides anomalus</name>
    <dbReference type="NCBI Taxonomy" id="2712223"/>
    <lineage>
        <taxon>Bacteria</taxon>
        <taxon>Bacillati</taxon>
        <taxon>Actinomycetota</taxon>
        <taxon>Actinomycetes</taxon>
        <taxon>Propionibacteriales</taxon>
        <taxon>Nocardioidaceae</taxon>
        <taxon>Nocardioides</taxon>
    </lineage>
</organism>
<evidence type="ECO:0000256" key="2">
    <source>
        <dbReference type="ARBA" id="ARBA00022448"/>
    </source>
</evidence>
<dbReference type="PROSITE" id="PS50928">
    <property type="entry name" value="ABC_TM1"/>
    <property type="match status" value="1"/>
</dbReference>
<dbReference type="EMBL" id="CP049257">
    <property type="protein sequence ID" value="QIG41998.1"/>
    <property type="molecule type" value="Genomic_DNA"/>
</dbReference>
<dbReference type="GO" id="GO:0055085">
    <property type="term" value="P:transmembrane transport"/>
    <property type="evidence" value="ECO:0007669"/>
    <property type="project" value="InterPro"/>
</dbReference>
<keyword evidence="5 7" id="KW-1133">Transmembrane helix</keyword>
<feature type="region of interest" description="Disordered" evidence="8">
    <location>
        <begin position="319"/>
        <end position="342"/>
    </location>
</feature>
<comment type="similarity">
    <text evidence="7">Belongs to the binding-protein-dependent transport system permease family.</text>
</comment>
<name>A0A6G6W9I0_9ACTN</name>
<dbReference type="InterPro" id="IPR050366">
    <property type="entry name" value="BP-dependent_transpt_permease"/>
</dbReference>
<evidence type="ECO:0000256" key="3">
    <source>
        <dbReference type="ARBA" id="ARBA00022475"/>
    </source>
</evidence>
<feature type="domain" description="ABC transmembrane type-1" evidence="9">
    <location>
        <begin position="107"/>
        <end position="298"/>
    </location>
</feature>
<feature type="transmembrane region" description="Helical" evidence="7">
    <location>
        <begin position="142"/>
        <end position="166"/>
    </location>
</feature>
<dbReference type="Proteomes" id="UP000502996">
    <property type="component" value="Chromosome"/>
</dbReference>
<feature type="transmembrane region" description="Helical" evidence="7">
    <location>
        <begin position="172"/>
        <end position="189"/>
    </location>
</feature>
<evidence type="ECO:0000256" key="7">
    <source>
        <dbReference type="RuleBase" id="RU363032"/>
    </source>
</evidence>
<feature type="transmembrane region" description="Helical" evidence="7">
    <location>
        <begin position="37"/>
        <end position="61"/>
    </location>
</feature>
<dbReference type="KEGG" id="nano:G5V58_03700"/>
<feature type="transmembrane region" description="Helical" evidence="7">
    <location>
        <begin position="109"/>
        <end position="135"/>
    </location>
</feature>
<dbReference type="RefSeq" id="WP_165228873.1">
    <property type="nucleotide sequence ID" value="NZ_CP049257.1"/>
</dbReference>
<comment type="subcellular location">
    <subcellularLocation>
        <location evidence="1 7">Cell membrane</location>
        <topology evidence="1 7">Multi-pass membrane protein</topology>
    </subcellularLocation>
</comment>
<evidence type="ECO:0000256" key="4">
    <source>
        <dbReference type="ARBA" id="ARBA00022692"/>
    </source>
</evidence>
<dbReference type="Pfam" id="PF12911">
    <property type="entry name" value="OppC_N"/>
    <property type="match status" value="1"/>
</dbReference>
<keyword evidence="11" id="KW-1185">Reference proteome</keyword>
<sequence>MTQPVLSEELATAGTEAAVRARSSLALAVARLRRDKVAVVSLVVVVLIVLTAVFAPVVAAITGHDPNFQYRDDGLSPDGLPVGPNGEFWLGTDRLGRDVLVRLAYGARVSLVVGLLASACAVAIGVLVGTVSGYLRGRTDLVLNWVIDLILSIPFLLFAISLVSLVGPSLKISVLVIACFTWGPIARVVRGQVLSIREREFIEAARSLGGTRRRIIVRDVLPNLVAPIIVYATLLIPSAIVFEATLSFLGLSVTPPTATWGNMLAEASQNALYTVAWWIVVFPSLALLATTLAFNLLGDGLRDALDPGASRRPGRLARTVRRGRKRAERARAAAAARDGEAH</sequence>